<evidence type="ECO:0000313" key="1">
    <source>
        <dbReference type="EMBL" id="RJG20265.1"/>
    </source>
</evidence>
<evidence type="ECO:0000313" key="2">
    <source>
        <dbReference type="Proteomes" id="UP000283734"/>
    </source>
</evidence>
<dbReference type="OrthoDB" id="6080432at2"/>
<protein>
    <submittedName>
        <fullName evidence="1">Uncharacterized protein</fullName>
    </submittedName>
</protein>
<dbReference type="EMBL" id="QYYA01000001">
    <property type="protein sequence ID" value="RJG20265.1"/>
    <property type="molecule type" value="Genomic_DNA"/>
</dbReference>
<sequence length="411" mass="44818">MLGGCASANYYTEQGTPITQDTVALFNTNPKNPIIPYSKGKATFNAFSWASEDMQQRIEAKPESSGTDELNIAATHWLHEGEMPPLDITITRHRPGFGGEGLVKAGTLLVTTFASVFSLGILPGVIPDKWDTTIEMRSGDELVYSANAHYRGTVFMSWIPYGKIRGNQAVVDAAWYASFFSHEEKLAARVYDEQPLYDRLKKSTDVDTLVAALDDPKLKFYRPLVSQHLAAVLAGQKRQDRLVAYGEIVDQHPEFVADIQGNDRLLFIGPSGQRVMDVLKQTYRKRSAPEVVASIQAAGKPYARFSAEQASWLTVEGLPADVVAAMIEVSEPRVVGLESDVQPGMSLASVTPDPEPVQATGLEATATECSKAYAAKKVCENMPGDPFGLLMRGCMAQVKKKFGGMGCSIPF</sequence>
<dbReference type="AlphaFoldDB" id="A0A418Y413"/>
<reference evidence="1 2" key="1">
    <citation type="submission" date="2018-09" db="EMBL/GenBank/DDBJ databases">
        <title>Alcanivorax profundi sp. nov., isolated from 1000 m-depth seawater of the Mariana Trench.</title>
        <authorList>
            <person name="Liu J."/>
        </authorList>
    </citation>
    <scope>NUCLEOTIDE SEQUENCE [LARGE SCALE GENOMIC DNA]</scope>
    <source>
        <strain evidence="1 2">MTEO17</strain>
    </source>
</reference>
<proteinExistence type="predicted"/>
<accession>A0A418Y413</accession>
<organism evidence="1 2">
    <name type="scientific">Alcanivorax profundi</name>
    <dbReference type="NCBI Taxonomy" id="2338368"/>
    <lineage>
        <taxon>Bacteria</taxon>
        <taxon>Pseudomonadati</taxon>
        <taxon>Pseudomonadota</taxon>
        <taxon>Gammaproteobacteria</taxon>
        <taxon>Oceanospirillales</taxon>
        <taxon>Alcanivoracaceae</taxon>
        <taxon>Alcanivorax</taxon>
    </lineage>
</organism>
<keyword evidence="2" id="KW-1185">Reference proteome</keyword>
<gene>
    <name evidence="1" type="ORF">D4A39_01705</name>
</gene>
<comment type="caution">
    <text evidence="1">The sequence shown here is derived from an EMBL/GenBank/DDBJ whole genome shotgun (WGS) entry which is preliminary data.</text>
</comment>
<name>A0A418Y413_9GAMM</name>
<dbReference type="Proteomes" id="UP000283734">
    <property type="component" value="Unassembled WGS sequence"/>
</dbReference>